<feature type="compositionally biased region" description="Basic and acidic residues" evidence="1">
    <location>
        <begin position="914"/>
        <end position="926"/>
    </location>
</feature>
<dbReference type="Gene3D" id="4.10.280.10">
    <property type="entry name" value="Helix-loop-helix DNA-binding domain"/>
    <property type="match status" value="1"/>
</dbReference>
<feature type="compositionally biased region" description="Polar residues" evidence="1">
    <location>
        <begin position="1414"/>
        <end position="1466"/>
    </location>
</feature>
<feature type="compositionally biased region" description="Low complexity" evidence="1">
    <location>
        <begin position="1285"/>
        <end position="1299"/>
    </location>
</feature>
<feature type="compositionally biased region" description="Polar residues" evidence="1">
    <location>
        <begin position="1873"/>
        <end position="1892"/>
    </location>
</feature>
<feature type="compositionally biased region" description="Low complexity" evidence="1">
    <location>
        <begin position="195"/>
        <end position="206"/>
    </location>
</feature>
<feature type="compositionally biased region" description="Low complexity" evidence="1">
    <location>
        <begin position="2115"/>
        <end position="2130"/>
    </location>
</feature>
<dbReference type="OrthoDB" id="690068at2759"/>
<dbReference type="RefSeq" id="XP_022109533.1">
    <property type="nucleotide sequence ID" value="XM_022253841.1"/>
</dbReference>
<organism evidence="3 4">
    <name type="scientific">Acanthaster planci</name>
    <name type="common">Crown-of-thorns starfish</name>
    <dbReference type="NCBI Taxonomy" id="133434"/>
    <lineage>
        <taxon>Eukaryota</taxon>
        <taxon>Metazoa</taxon>
        <taxon>Echinodermata</taxon>
        <taxon>Eleutherozoa</taxon>
        <taxon>Asterozoa</taxon>
        <taxon>Asteroidea</taxon>
        <taxon>Valvatacea</taxon>
        <taxon>Valvatida</taxon>
        <taxon>Acanthasteridae</taxon>
        <taxon>Acanthaster</taxon>
    </lineage>
</organism>
<feature type="compositionally biased region" description="Low complexity" evidence="1">
    <location>
        <begin position="435"/>
        <end position="447"/>
    </location>
</feature>
<keyword evidence="3" id="KW-1185">Reference proteome</keyword>
<sequence length="2338" mass="249824">MDAEDIQGHQIDENEVNRRTELITNAAEKYLNGEVAESDNTATVDTVMTQQLLTTTPLDMGLQMHNINTNVSQERKKRDSHNEIERRRKCKINIGIIKLGDIIPICQTTKMSKNQILEQACLYIDELREKSEKLLLANTSDPEAAEEIKKLRKENEKLRAENKRYQEIIQDMEAHPNGTVDQPKSTSRPSRKADSSSSSVSSKVATMQTKPHITYLPGGPNQVTVAVQGVNQMQTPVVGGGPTTLVGNIQGTQGGMAILQPNPNGAGYILVPAVSKYQSTTNQTSVVVTMSGNQQTTPAGVVLTNQPAVPQSLAGNQVTVDANAATSQTQITTGQQQTVNQPSTQLSSSISDTPTAHSTVVTQAVNTPITTPGNQSTVVLQGGNAQAPGQLQTLRYIVPLVPGAGQASTSQTANQAIMLTLPVRQGQNLPVRIAPSSAAPATRSSQPMILPQPASGGSSVNAQIMQGVESTPKSKKKSSSKAKNISETESETSRTGSPSVSQAGAQQQMNVATPPPGGVTVRLPVAGGGPDQGNVIVNQQGQQIMIQKPNQGSPQNLVMPMQVSRPVMTQNLVYIQQNGQLIPVILQQQSNPAAAPSGAQTVMQPLQPQQQQPQGVNPNFVTLPLSQGNRVLQANTAGQIIMSGPGVQNAVSINTQQGTTANQSGVSFTQPQATPSNLQAGQGEGTSQQGVVLASQDLLIPKEEPQSIQDGKELSGLNPSGDSSMLAPLNVLTSGQESSDRSQEELGDYSNDRDNDILAKAAESIFSPNSMSENSPVMNFGEMPASGSDIKPSVAAQQTIGVGGIVTLQSGIQLGRDFTAPLQGVVPSAEEAMDTSSHRHEKHKSKKKKKKKNKEKDKDKDKEKKKHHHHHHSHSKSATSTEEAAPAKSDVSMEGSPIERANMIAESLLQSWMEKPDGSDDKETDAHASAALSSSFSTEALIAGSANELPSVSVASSSSVCGSTESTPTNSSNAFTTFPSFNFGSDILSSSMSVSGLPTYIEDETDFSKNESDVGSLKALNSLQDSISSLSTGQPVATSQHGIDSAPNLAPEQTIASSTSTQPGIVSDVPVVTSAPGFMLDSPTVSQASVATSDSSGPGFISPIPSIFSINTSMPENGIQKPESRTATPVINESEQDPITTQVAHQSGWISHHSKASELARGLQPVRSQSQPPSTSGSAAIQLPGQSQASDASFNQPASSGLFSPVWLSPSSNIGSKPTSTPQTPSQESPPLNFNREISDSGSFPTSEAMQNITEPTSSMPQDQPPLVDLNKTILPRHDGLRGLQDPSSSVSQSPQRPSILDVHVTPATSGIGSLESPQSGGSMAWHPSAMDRRHRVDSPGGLGSRTPDFQNPLQAESRMTPDIQGSSQNLLQDALDHGRTKTLPNMGADVGSSQSREEPLENIGLQSLMSLAESTARTSIESSNSMSVPLNTSSGKSVDSTGKKNQTGKTFSIKTLHRTLTSEITESPKRPTSPTPSVEPPSKLKTAEKTIPPLKIKIPKSKRRSSCQKEQSERLPDSSDTGKGAKVVSTSDMDQIGKRELNPNLIDKYPWLAEGDGDSESSRASSASDTNQSREKHSFSVQNISQSSQRSGRKDSGLVMTFQRRDSRQVVKEKPQTTADSSLPTTVSSSPSVAQVHSLWNPSNNEGYSRTTTSKPDSSNMPSMYSSHVSDTTAVSRPASNLSSSLPVQHSPQVDSQTTDLSPFSVPINRDPNPVGMEKLKPKKPSRRGSNSSSHSVRSSSEPDCSPMQPCISDHTSPSGFHDLQGHGMPSDPQQTQSTQPSNMRNPRQSPVVNLSHQQQPQQQQQQGSNMHDKRYTFQQNQGQMFLHHEDTHSGSTQASNSFQNFLQPARGSDFLSQSSDPSDPMEFNLNMFDNQKPVSSEPSAMNNASESRPDSRNLPGRQVHSQPAYISQSDMVQVSDPSHDLHSKSGSYTQSDIDHSARYGVSQAQTMHVQQQGQAMKRMASTPSQSNPAKRANLHPNHHGLSHMPVQDQRPPNMSLDAHHTASNVDTRTSAHQMHQPMVSSSHANTMRRTTQSERTLTSSVQSQRQSFETSQSGSRFPEGSSKGRKRSQNSEQFFHGLSQGQGMDNSLRHRDSSGQDQTNWPGFSSQRSSDSSEPFLPLFSSSSMTPSQNTPASTTSNASIVSSLSPSTSRRLRGNELPTYLPHLPGPILPSPSQSNKPHQNRNDSEIGPPFNAMFGPGRPGSLPMNVGPNFPGFSEHQPPSFSKTAQISSGVNVPPPPFNFNLFNDQHSQPGHCNDPPLGLPPMHLHGNPAIQMDDGMASLRGNVGSRHPQSFGNNMRLDSLLSQGASPDGRPFKVGMPMGPHFHSTFGPF</sequence>
<accession>A0A8B7ZVE8</accession>
<feature type="compositionally biased region" description="Polar residues" evidence="1">
    <location>
        <begin position="1950"/>
        <end position="1960"/>
    </location>
</feature>
<dbReference type="Pfam" id="PF00010">
    <property type="entry name" value="HLH"/>
    <property type="match status" value="1"/>
</dbReference>
<protein>
    <submittedName>
        <fullName evidence="4">Uncharacterized protein LOC110989455</fullName>
    </submittedName>
</protein>
<feature type="compositionally biased region" description="Low complexity" evidence="1">
    <location>
        <begin position="1729"/>
        <end position="1741"/>
    </location>
</feature>
<dbReference type="PROSITE" id="PS50888">
    <property type="entry name" value="BHLH"/>
    <property type="match status" value="1"/>
</dbReference>
<dbReference type="SUPFAM" id="SSF47459">
    <property type="entry name" value="HLH, helix-loop-helix DNA-binding domain"/>
    <property type="match status" value="1"/>
</dbReference>
<feature type="region of interest" description="Disordered" evidence="1">
    <location>
        <begin position="703"/>
        <end position="727"/>
    </location>
</feature>
<reference evidence="4" key="1">
    <citation type="submission" date="2025-08" db="UniProtKB">
        <authorList>
            <consortium name="RefSeq"/>
        </authorList>
    </citation>
    <scope>IDENTIFICATION</scope>
</reference>
<feature type="region of interest" description="Disordered" evidence="1">
    <location>
        <begin position="171"/>
        <end position="206"/>
    </location>
</feature>
<gene>
    <name evidence="4" type="primary">LOC110989455</name>
</gene>
<feature type="compositionally biased region" description="Low complexity" evidence="1">
    <location>
        <begin position="1622"/>
        <end position="1634"/>
    </location>
</feature>
<feature type="compositionally biased region" description="Polar residues" evidence="1">
    <location>
        <begin position="1240"/>
        <end position="1262"/>
    </location>
</feature>
<dbReference type="CDD" id="cd18910">
    <property type="entry name" value="bHLHzip_USF3"/>
    <property type="match status" value="1"/>
</dbReference>
<proteinExistence type="predicted"/>
<dbReference type="PANTHER" id="PTHR47787">
    <property type="entry name" value="CENTROMERE-BINDING PROTEIN 1"/>
    <property type="match status" value="1"/>
</dbReference>
<name>A0A8B7ZVE8_ACAPL</name>
<feature type="compositionally biased region" description="Basic residues" evidence="1">
    <location>
        <begin position="839"/>
        <end position="853"/>
    </location>
</feature>
<evidence type="ECO:0000259" key="2">
    <source>
        <dbReference type="PROSITE" id="PS50888"/>
    </source>
</evidence>
<feature type="region of interest" description="Disordered" evidence="1">
    <location>
        <begin position="435"/>
        <end position="535"/>
    </location>
</feature>
<feature type="compositionally biased region" description="Polar residues" evidence="1">
    <location>
        <begin position="455"/>
        <end position="471"/>
    </location>
</feature>
<feature type="compositionally biased region" description="Polar residues" evidence="1">
    <location>
        <begin position="1784"/>
        <end position="1798"/>
    </location>
</feature>
<feature type="compositionally biased region" description="Polar residues" evidence="1">
    <location>
        <begin position="1166"/>
        <end position="1202"/>
    </location>
</feature>
<feature type="compositionally biased region" description="Basic and acidic residues" evidence="1">
    <location>
        <begin position="738"/>
        <end position="752"/>
    </location>
</feature>
<feature type="compositionally biased region" description="Polar residues" evidence="1">
    <location>
        <begin position="1307"/>
        <end position="1322"/>
    </location>
</feature>
<feature type="compositionally biased region" description="Polar residues" evidence="1">
    <location>
        <begin position="1835"/>
        <end position="1848"/>
    </location>
</feature>
<dbReference type="SMART" id="SM00353">
    <property type="entry name" value="HLH"/>
    <property type="match status" value="1"/>
</dbReference>
<feature type="region of interest" description="Disordered" evidence="1">
    <location>
        <begin position="1414"/>
        <end position="1938"/>
    </location>
</feature>
<feature type="region of interest" description="Disordered" evidence="1">
    <location>
        <begin position="329"/>
        <end position="357"/>
    </location>
</feature>
<feature type="compositionally biased region" description="Polar residues" evidence="1">
    <location>
        <begin position="1905"/>
        <end position="1922"/>
    </location>
</feature>
<dbReference type="Proteomes" id="UP000694845">
    <property type="component" value="Unplaced"/>
</dbReference>
<feature type="compositionally biased region" description="Polar residues" evidence="1">
    <location>
        <begin position="1580"/>
        <end position="1591"/>
    </location>
</feature>
<feature type="compositionally biased region" description="Polar residues" evidence="1">
    <location>
        <begin position="339"/>
        <end position="357"/>
    </location>
</feature>
<dbReference type="KEGG" id="aplc:110989455"/>
<feature type="compositionally biased region" description="Polar residues" evidence="1">
    <location>
        <begin position="2101"/>
        <end position="2114"/>
    </location>
</feature>
<feature type="domain" description="BHLH" evidence="2">
    <location>
        <begin position="76"/>
        <end position="127"/>
    </location>
</feature>
<feature type="compositionally biased region" description="Polar residues" evidence="1">
    <location>
        <begin position="1639"/>
        <end position="1703"/>
    </location>
</feature>
<feature type="region of interest" description="Disordered" evidence="1">
    <location>
        <begin position="825"/>
        <end position="930"/>
    </location>
</feature>
<feature type="compositionally biased region" description="Basic and acidic residues" evidence="1">
    <location>
        <begin position="703"/>
        <end position="713"/>
    </location>
</feature>
<evidence type="ECO:0000313" key="4">
    <source>
        <dbReference type="RefSeq" id="XP_022109533.1"/>
    </source>
</evidence>
<feature type="region of interest" description="Disordered" evidence="1">
    <location>
        <begin position="595"/>
        <end position="616"/>
    </location>
</feature>
<feature type="compositionally biased region" description="Basic residues" evidence="1">
    <location>
        <begin position="1978"/>
        <end position="1987"/>
    </location>
</feature>
<feature type="region of interest" description="Disordered" evidence="1">
    <location>
        <begin position="1111"/>
        <end position="1366"/>
    </location>
</feature>
<evidence type="ECO:0000313" key="3">
    <source>
        <dbReference type="Proteomes" id="UP000694845"/>
    </source>
</evidence>
<feature type="compositionally biased region" description="Low complexity" evidence="1">
    <location>
        <begin position="2146"/>
        <end position="2156"/>
    </location>
</feature>
<feature type="compositionally biased region" description="Low complexity" evidence="1">
    <location>
        <begin position="1774"/>
        <end position="1783"/>
    </location>
</feature>
<dbReference type="GeneID" id="110989455"/>
<feature type="compositionally biased region" description="Basic and acidic residues" evidence="1">
    <location>
        <begin position="1604"/>
        <end position="1616"/>
    </location>
</feature>
<dbReference type="GO" id="GO:0046983">
    <property type="term" value="F:protein dimerization activity"/>
    <property type="evidence" value="ECO:0007669"/>
    <property type="project" value="InterPro"/>
</dbReference>
<feature type="compositionally biased region" description="Polar residues" evidence="1">
    <location>
        <begin position="2131"/>
        <end position="2145"/>
    </location>
</feature>
<dbReference type="PANTHER" id="PTHR47787:SF1">
    <property type="entry name" value="CENTROMERE-BINDING PROTEIN 1"/>
    <property type="match status" value="1"/>
</dbReference>
<feature type="compositionally biased region" description="Polar residues" evidence="1">
    <location>
        <begin position="1125"/>
        <end position="1149"/>
    </location>
</feature>
<feature type="compositionally biased region" description="Basic residues" evidence="1">
    <location>
        <begin position="1498"/>
        <end position="1507"/>
    </location>
</feature>
<feature type="compositionally biased region" description="Low complexity" evidence="1">
    <location>
        <begin position="604"/>
        <end position="614"/>
    </location>
</feature>
<feature type="region of interest" description="Disordered" evidence="1">
    <location>
        <begin position="661"/>
        <end position="689"/>
    </location>
</feature>
<dbReference type="InterPro" id="IPR011598">
    <property type="entry name" value="bHLH_dom"/>
</dbReference>
<feature type="compositionally biased region" description="Polar residues" evidence="1">
    <location>
        <begin position="2007"/>
        <end position="2061"/>
    </location>
</feature>
<dbReference type="GO" id="GO:0003700">
    <property type="term" value="F:DNA-binding transcription factor activity"/>
    <property type="evidence" value="ECO:0007669"/>
    <property type="project" value="TreeGrafter"/>
</dbReference>
<feature type="region of interest" description="Disordered" evidence="1">
    <location>
        <begin position="733"/>
        <end position="752"/>
    </location>
</feature>
<feature type="compositionally biased region" description="Basic residues" evidence="1">
    <location>
        <begin position="863"/>
        <end position="875"/>
    </location>
</feature>
<feature type="compositionally biased region" description="Low complexity" evidence="1">
    <location>
        <begin position="1218"/>
        <end position="1231"/>
    </location>
</feature>
<feature type="compositionally biased region" description="Low complexity" evidence="1">
    <location>
        <begin position="329"/>
        <end position="338"/>
    </location>
</feature>
<dbReference type="InterPro" id="IPR036638">
    <property type="entry name" value="HLH_DNA-bd_sf"/>
</dbReference>
<feature type="compositionally biased region" description="Polar residues" evidence="1">
    <location>
        <begin position="500"/>
        <end position="511"/>
    </location>
</feature>
<dbReference type="GO" id="GO:0005634">
    <property type="term" value="C:nucleus"/>
    <property type="evidence" value="ECO:0007669"/>
    <property type="project" value="TreeGrafter"/>
</dbReference>
<dbReference type="InterPro" id="IPR048064">
    <property type="entry name" value="USF3_bHLH"/>
</dbReference>
<feature type="region of interest" description="Disordered" evidence="1">
    <location>
        <begin position="1950"/>
        <end position="2209"/>
    </location>
</feature>
<evidence type="ECO:0000256" key="1">
    <source>
        <dbReference type="SAM" id="MobiDB-lite"/>
    </source>
</evidence>
<feature type="compositionally biased region" description="Low complexity" evidence="1">
    <location>
        <begin position="1799"/>
        <end position="1808"/>
    </location>
</feature>
<dbReference type="OMA" id="HANTMRR"/>